<keyword evidence="2" id="KW-1185">Reference proteome</keyword>
<reference evidence="1 2" key="2">
    <citation type="submission" date="2018-11" db="EMBL/GenBank/DDBJ databases">
        <authorList>
            <consortium name="Pathogen Informatics"/>
        </authorList>
    </citation>
    <scope>NUCLEOTIDE SEQUENCE [LARGE SCALE GENOMIC DNA]</scope>
    <source>
        <strain evidence="1 2">Egypt</strain>
    </source>
</reference>
<dbReference type="WBParaSite" id="ECPE_0000033001-mRNA-1">
    <property type="protein sequence ID" value="ECPE_0000033001-mRNA-1"/>
    <property type="gene ID" value="ECPE_0000033001"/>
</dbReference>
<dbReference type="Proteomes" id="UP000272942">
    <property type="component" value="Unassembled WGS sequence"/>
</dbReference>
<evidence type="ECO:0000313" key="3">
    <source>
        <dbReference type="WBParaSite" id="ECPE_0000033001-mRNA-1"/>
    </source>
</evidence>
<dbReference type="AlphaFoldDB" id="A0A183A046"/>
<protein>
    <submittedName>
        <fullName evidence="3">GRAM domain-containing protein</fullName>
    </submittedName>
</protein>
<organism evidence="3">
    <name type="scientific">Echinostoma caproni</name>
    <dbReference type="NCBI Taxonomy" id="27848"/>
    <lineage>
        <taxon>Eukaryota</taxon>
        <taxon>Metazoa</taxon>
        <taxon>Spiralia</taxon>
        <taxon>Lophotrochozoa</taxon>
        <taxon>Platyhelminthes</taxon>
        <taxon>Trematoda</taxon>
        <taxon>Digenea</taxon>
        <taxon>Plagiorchiida</taxon>
        <taxon>Echinostomata</taxon>
        <taxon>Echinostomatoidea</taxon>
        <taxon>Echinostomatidae</taxon>
        <taxon>Echinostoma</taxon>
    </lineage>
</organism>
<dbReference type="EMBL" id="UZAN01001073">
    <property type="protein sequence ID" value="VDP21659.1"/>
    <property type="molecule type" value="Genomic_DNA"/>
</dbReference>
<evidence type="ECO:0000313" key="1">
    <source>
        <dbReference type="EMBL" id="VDP21659.1"/>
    </source>
</evidence>
<dbReference type="Gene3D" id="2.60.120.10">
    <property type="entry name" value="Jelly Rolls"/>
    <property type="match status" value="1"/>
</dbReference>
<sequence length="120" mass="13270">MFLQVPTNCEAFHVFALPSASILIFISGSGRLQIAQPWNVHNDDSEASGTTETSEKAEKKLHNYAGCVNRMIDFDQGMVFFVSADVSFVIHQSCKSVDKQDCKPVLAFRAYTNVEGKPLP</sequence>
<reference evidence="3" key="1">
    <citation type="submission" date="2016-06" db="UniProtKB">
        <authorList>
            <consortium name="WormBaseParasite"/>
        </authorList>
    </citation>
    <scope>IDENTIFICATION</scope>
</reference>
<dbReference type="InterPro" id="IPR014710">
    <property type="entry name" value="RmlC-like_jellyroll"/>
</dbReference>
<name>A0A183A046_9TREM</name>
<proteinExistence type="predicted"/>
<evidence type="ECO:0000313" key="2">
    <source>
        <dbReference type="Proteomes" id="UP000272942"/>
    </source>
</evidence>
<gene>
    <name evidence="1" type="ORF">ECPE_LOCUS331</name>
</gene>
<accession>A0A183A046</accession>